<evidence type="ECO:0000256" key="1">
    <source>
        <dbReference type="SAM" id="Coils"/>
    </source>
</evidence>
<dbReference type="InParanoid" id="A0A165FAT7"/>
<feature type="coiled-coil region" evidence="1">
    <location>
        <begin position="180"/>
        <end position="356"/>
    </location>
</feature>
<keyword evidence="4" id="KW-1185">Reference proteome</keyword>
<feature type="compositionally biased region" description="Low complexity" evidence="2">
    <location>
        <begin position="1425"/>
        <end position="1439"/>
    </location>
</feature>
<keyword evidence="1" id="KW-0175">Coiled coil</keyword>
<feature type="compositionally biased region" description="Basic and acidic residues" evidence="2">
    <location>
        <begin position="1537"/>
        <end position="1553"/>
    </location>
</feature>
<proteinExistence type="predicted"/>
<feature type="coiled-coil region" evidence="1">
    <location>
        <begin position="54"/>
        <end position="147"/>
    </location>
</feature>
<feature type="compositionally biased region" description="Polar residues" evidence="2">
    <location>
        <begin position="1338"/>
        <end position="1350"/>
    </location>
</feature>
<sequence length="1553" mass="174672">MATWGIGDNHDSDEVKSLKDQLRHKDAQIATLGGQLLKREEDFKGLSVTCNENTDKLRKEADRALELEEALTKRTDELQNERMTRQNTEVALAAAQNKLKEAEQATQELYGTIHSISTNAGASSEDKARLEKENTTLHARVRALQSEIAAREQAEQPLLRRSQPQPSNSRRSSGSTTLRLAALERENSELQACVSQQASELLDARNRLSRAQDSLVGKENEKHAMEKRLQQQLDEVQAELKEQQDELKALQGRGGEDAAQRETDLLERLEEEETRIAALEKELTRSMESRKKELSLLQKELDRSTVLLKNGTKKLEKAEAQIIQLMDEKEEGLAQRKEAYKEVEELKRQVQDANFRIRYCPPRLLTASLPSSSPRTDAVTEASVQRLLSAIDRLRGERDQLRRDLEFLSAENKFAVEDLQAKLAEAMAAPSPPLTKAGCAMEVDGDELAISMTKLIQTERTALVFALVAQHAQTEREAGLSQIEHLLQQLDNARWECEETRNNLAEKEARDDRVSVLEMSLETTMQSLRTAETQVSALRASTERLQSESSREHEAYEETRSSLAEAQACLVKLTQALADAEAQRDSLALELQYSQQELKNVREELDEANKRYGQHLRSMSHTQQTRALQEQIEALEQRVLRRTEQIGVHQHDIKRLETNLKLQEERVAEMTTDLEVMLKEKEAMVEDCKTTREQRNEALNKCEQLEEKTERLEDEKEKLALSMSDAAKEAKRIIEEQESQMVQLKASLSEADAEGVKNASSVLKLNAEHAQMTQLLDDKIELIHCLLKENEISSSETVQAIIALATVRADLRVATSACKCATAGKVEAEERLVVLQQELDVKVSEFAIHKAELETKLEELHREHLQLESMSEQEMKALRQSIVELHDQLSSSADHSQAEDDLRSQLEQARSRHSEEIEGLQSLIERLTADLHEAQRVYEESNASRKQIEDDFDGRKRALEQELEDALAKLQAATLAHEQLAELHGKHQVEQDGLREELSALSQQSAELDRAREELIRSTEKLEEASKAHTDLTSENATQCEELEGNLTDLKAAHVKELEALQEHLSVTSTQLREAEDARSDLNARYRQLMEESSRTEKQLQDQLSSVAEEIRLLKSRLEEETELQSQLQKERERLREADARRAVAEEERIKLSDELTVLRAEVDDVKSTLQATWQERDGLQCEITKLEADIQRFKSLQRFTESQAKESATQMKSLKSDLDEARELAKRAENSCKAAEATLSMREIQHEQTVTALRRDLNVLRSSNLDEKVAELEESNVEMEELLKKKCQEIEDNDDRYLELLKEKKKLTGKIESLTRKLNALQSKATASAEMKPPTVETATESSRATVPSISPVGPRASASKYEARGTPSARSMSARTSASSHSRTASGSSVVSTAQMPDSSAVPPTVFRSRTADTKRASSQAETTPTPLPSSSSSSSLGKRRVPDDFDSHDNLPPQGFTSESLPSRDIEATPRARKALQTGPGFTPVRGRIASVAPAEASPSRRATPGAALPDVTNSLKGRPRDETKPHKGWLAKARNDLAQSKERFSRPQR</sequence>
<dbReference type="STRING" id="1314785.A0A165FAT7"/>
<accession>A0A165FAT7</accession>
<feature type="compositionally biased region" description="Basic and acidic residues" evidence="2">
    <location>
        <begin position="1443"/>
        <end position="1452"/>
    </location>
</feature>
<feature type="compositionally biased region" description="Low complexity" evidence="2">
    <location>
        <begin position="1370"/>
        <end position="1396"/>
    </location>
</feature>
<feature type="compositionally biased region" description="Basic and acidic residues" evidence="2">
    <location>
        <begin position="896"/>
        <end position="912"/>
    </location>
</feature>
<feature type="coiled-coil region" evidence="1">
    <location>
        <begin position="1058"/>
        <end position="1239"/>
    </location>
</feature>
<evidence type="ECO:0000256" key="2">
    <source>
        <dbReference type="SAM" id="MobiDB-lite"/>
    </source>
</evidence>
<feature type="region of interest" description="Disordered" evidence="2">
    <location>
        <begin position="888"/>
        <end position="912"/>
    </location>
</feature>
<dbReference type="PANTHER" id="PTHR18937">
    <property type="entry name" value="STRUCTURAL MAINTENANCE OF CHROMOSOMES SMC FAMILY MEMBER"/>
    <property type="match status" value="1"/>
</dbReference>
<feature type="coiled-coil region" evidence="1">
    <location>
        <begin position="483"/>
        <end position="754"/>
    </location>
</feature>
<evidence type="ECO:0000313" key="3">
    <source>
        <dbReference type="EMBL" id="KZT08687.1"/>
    </source>
</evidence>
<evidence type="ECO:0000313" key="4">
    <source>
        <dbReference type="Proteomes" id="UP000076871"/>
    </source>
</evidence>
<feature type="coiled-coil region" evidence="1">
    <location>
        <begin position="384"/>
        <end position="418"/>
    </location>
</feature>
<protein>
    <submittedName>
        <fullName evidence="3">Uncharacterized protein</fullName>
    </submittedName>
</protein>
<feature type="region of interest" description="Disordered" evidence="2">
    <location>
        <begin position="1324"/>
        <end position="1553"/>
    </location>
</feature>
<dbReference type="RefSeq" id="XP_040766427.1">
    <property type="nucleotide sequence ID" value="XM_040904117.1"/>
</dbReference>
<gene>
    <name evidence="3" type="ORF">LAESUDRAFT_648603</name>
</gene>
<feature type="region of interest" description="Disordered" evidence="2">
    <location>
        <begin position="153"/>
        <end position="176"/>
    </location>
</feature>
<dbReference type="GeneID" id="63821147"/>
<feature type="coiled-coil region" evidence="1">
    <location>
        <begin position="825"/>
        <end position="870"/>
    </location>
</feature>
<dbReference type="OrthoDB" id="10255344at2759"/>
<dbReference type="EMBL" id="KV427614">
    <property type="protein sequence ID" value="KZT08687.1"/>
    <property type="molecule type" value="Genomic_DNA"/>
</dbReference>
<organism evidence="3 4">
    <name type="scientific">Laetiporus sulphureus 93-53</name>
    <dbReference type="NCBI Taxonomy" id="1314785"/>
    <lineage>
        <taxon>Eukaryota</taxon>
        <taxon>Fungi</taxon>
        <taxon>Dikarya</taxon>
        <taxon>Basidiomycota</taxon>
        <taxon>Agaricomycotina</taxon>
        <taxon>Agaricomycetes</taxon>
        <taxon>Polyporales</taxon>
        <taxon>Laetiporus</taxon>
    </lineage>
</organism>
<name>A0A165FAT7_9APHY</name>
<feature type="compositionally biased region" description="Low complexity" evidence="2">
    <location>
        <begin position="159"/>
        <end position="176"/>
    </location>
</feature>
<dbReference type="Proteomes" id="UP000076871">
    <property type="component" value="Unassembled WGS sequence"/>
</dbReference>
<reference evidence="3 4" key="1">
    <citation type="journal article" date="2016" name="Mol. Biol. Evol.">
        <title>Comparative Genomics of Early-Diverging Mushroom-Forming Fungi Provides Insights into the Origins of Lignocellulose Decay Capabilities.</title>
        <authorList>
            <person name="Nagy L.G."/>
            <person name="Riley R."/>
            <person name="Tritt A."/>
            <person name="Adam C."/>
            <person name="Daum C."/>
            <person name="Floudas D."/>
            <person name="Sun H."/>
            <person name="Yadav J.S."/>
            <person name="Pangilinan J."/>
            <person name="Larsson K.H."/>
            <person name="Matsuura K."/>
            <person name="Barry K."/>
            <person name="Labutti K."/>
            <person name="Kuo R."/>
            <person name="Ohm R.A."/>
            <person name="Bhattacharya S.S."/>
            <person name="Shirouzu T."/>
            <person name="Yoshinaga Y."/>
            <person name="Martin F.M."/>
            <person name="Grigoriev I.V."/>
            <person name="Hibbett D.S."/>
        </authorList>
    </citation>
    <scope>NUCLEOTIDE SEQUENCE [LARGE SCALE GENOMIC DNA]</scope>
    <source>
        <strain evidence="3 4">93-53</strain>
    </source>
</reference>